<comment type="subunit">
    <text evidence="4">Monomer.</text>
</comment>
<organism evidence="15 16">
    <name type="scientific">Pedobacter ginsenosidimutans</name>
    <dbReference type="NCBI Taxonomy" id="687842"/>
    <lineage>
        <taxon>Bacteria</taxon>
        <taxon>Pseudomonadati</taxon>
        <taxon>Bacteroidota</taxon>
        <taxon>Sphingobacteriia</taxon>
        <taxon>Sphingobacteriales</taxon>
        <taxon>Sphingobacteriaceae</taxon>
        <taxon>Pedobacter</taxon>
    </lineage>
</organism>
<gene>
    <name evidence="15" type="ORF">ASU31_19290</name>
</gene>
<dbReference type="Gene3D" id="2.70.98.10">
    <property type="match status" value="1"/>
</dbReference>
<dbReference type="InterPro" id="IPR050347">
    <property type="entry name" value="Bact_Beta-galactosidase"/>
</dbReference>
<dbReference type="SUPFAM" id="SSF49785">
    <property type="entry name" value="Galactose-binding domain-like"/>
    <property type="match status" value="1"/>
</dbReference>
<dbReference type="Gene3D" id="2.60.120.260">
    <property type="entry name" value="Galactose-binding domain-like"/>
    <property type="match status" value="1"/>
</dbReference>
<evidence type="ECO:0000259" key="11">
    <source>
        <dbReference type="Pfam" id="PF00703"/>
    </source>
</evidence>
<dbReference type="InterPro" id="IPR008979">
    <property type="entry name" value="Galactose-bd-like_sf"/>
</dbReference>
<proteinExistence type="inferred from homology"/>
<dbReference type="RefSeq" id="WP_057933911.1">
    <property type="nucleotide sequence ID" value="NZ_LMZQ01000018.1"/>
</dbReference>
<dbReference type="EC" id="3.2.1.23" evidence="5"/>
<accession>A0A0T5VKP3</accession>
<dbReference type="InterPro" id="IPR006101">
    <property type="entry name" value="Glyco_hydro_2"/>
</dbReference>
<dbReference type="PANTHER" id="PTHR46323">
    <property type="entry name" value="BETA-GALACTOSIDASE"/>
    <property type="match status" value="1"/>
</dbReference>
<evidence type="ECO:0000259" key="14">
    <source>
        <dbReference type="Pfam" id="PF02929"/>
    </source>
</evidence>
<dbReference type="GO" id="GO:0005990">
    <property type="term" value="P:lactose catabolic process"/>
    <property type="evidence" value="ECO:0007669"/>
    <property type="project" value="TreeGrafter"/>
</dbReference>
<reference evidence="15 16" key="1">
    <citation type="submission" date="2015-11" db="EMBL/GenBank/DDBJ databases">
        <title>Sequence of Pedobacter ginsenosidimutans.</title>
        <authorList>
            <person name="Carson E."/>
            <person name="Keyser V."/>
            <person name="Newman J."/>
            <person name="Miller J."/>
        </authorList>
    </citation>
    <scope>NUCLEOTIDE SEQUENCE [LARGE SCALE GENOMIC DNA]</scope>
    <source>
        <strain evidence="15 16">KACC 14530</strain>
    </source>
</reference>
<dbReference type="InterPro" id="IPR017853">
    <property type="entry name" value="GH"/>
</dbReference>
<feature type="domain" description="Beta galactosidase small chain/" evidence="14">
    <location>
        <begin position="718"/>
        <end position="839"/>
    </location>
</feature>
<dbReference type="OrthoDB" id="9801077at2"/>
<dbReference type="Gene3D" id="2.60.40.10">
    <property type="entry name" value="Immunoglobulins"/>
    <property type="match status" value="2"/>
</dbReference>
<dbReference type="SUPFAM" id="SSF49303">
    <property type="entry name" value="beta-Galactosidase/glucuronidase domain"/>
    <property type="match status" value="1"/>
</dbReference>
<comment type="catalytic activity">
    <reaction evidence="1">
        <text>Hydrolysis of terminal non-reducing beta-D-galactose residues in beta-D-galactosides.</text>
        <dbReference type="EC" id="3.2.1.23"/>
    </reaction>
</comment>
<comment type="cofactor">
    <cofactor evidence="2">
        <name>Ca(2+)</name>
        <dbReference type="ChEBI" id="CHEBI:29108"/>
    </cofactor>
</comment>
<evidence type="ECO:0000256" key="2">
    <source>
        <dbReference type="ARBA" id="ARBA00001913"/>
    </source>
</evidence>
<evidence type="ECO:0000313" key="16">
    <source>
        <dbReference type="Proteomes" id="UP000051950"/>
    </source>
</evidence>
<dbReference type="InterPro" id="IPR006102">
    <property type="entry name" value="Ig-like_GH2"/>
</dbReference>
<dbReference type="Proteomes" id="UP000051950">
    <property type="component" value="Unassembled WGS sequence"/>
</dbReference>
<comment type="caution">
    <text evidence="15">The sequence shown here is derived from an EMBL/GenBank/DDBJ whole genome shotgun (WGS) entry which is preliminary data.</text>
</comment>
<dbReference type="EMBL" id="LMZQ01000018">
    <property type="protein sequence ID" value="KRT14440.1"/>
    <property type="molecule type" value="Genomic_DNA"/>
</dbReference>
<name>A0A0T5VKP3_9SPHI</name>
<evidence type="ECO:0000256" key="8">
    <source>
        <dbReference type="ARBA" id="ARBA00023295"/>
    </source>
</evidence>
<dbReference type="InterPro" id="IPR011013">
    <property type="entry name" value="Gal_mutarotase_sf_dom"/>
</dbReference>
<feature type="signal peptide" evidence="10">
    <location>
        <begin position="1"/>
        <end position="19"/>
    </location>
</feature>
<evidence type="ECO:0000256" key="5">
    <source>
        <dbReference type="ARBA" id="ARBA00012756"/>
    </source>
</evidence>
<dbReference type="STRING" id="687842.ASU31_19290"/>
<dbReference type="PANTHER" id="PTHR46323:SF2">
    <property type="entry name" value="BETA-GALACTOSIDASE"/>
    <property type="match status" value="1"/>
</dbReference>
<evidence type="ECO:0000256" key="4">
    <source>
        <dbReference type="ARBA" id="ARBA00011245"/>
    </source>
</evidence>
<dbReference type="GO" id="GO:0030246">
    <property type="term" value="F:carbohydrate binding"/>
    <property type="evidence" value="ECO:0007669"/>
    <property type="project" value="InterPro"/>
</dbReference>
<dbReference type="GO" id="GO:0009341">
    <property type="term" value="C:beta-galactosidase complex"/>
    <property type="evidence" value="ECO:0007669"/>
    <property type="project" value="InterPro"/>
</dbReference>
<evidence type="ECO:0000259" key="12">
    <source>
        <dbReference type="Pfam" id="PF02836"/>
    </source>
</evidence>
<dbReference type="GO" id="GO:0004565">
    <property type="term" value="F:beta-galactosidase activity"/>
    <property type="evidence" value="ECO:0007669"/>
    <property type="project" value="UniProtKB-EC"/>
</dbReference>
<feature type="domain" description="Glycoside hydrolase family 2 immunoglobulin-like beta-sandwich" evidence="11">
    <location>
        <begin position="187"/>
        <end position="284"/>
    </location>
</feature>
<dbReference type="InterPro" id="IPR013783">
    <property type="entry name" value="Ig-like_fold"/>
</dbReference>
<dbReference type="Pfam" id="PF02836">
    <property type="entry name" value="Glyco_hydro_2_C"/>
    <property type="match status" value="1"/>
</dbReference>
<dbReference type="InterPro" id="IPR006104">
    <property type="entry name" value="Glyco_hydro_2_N"/>
</dbReference>
<feature type="chain" id="PRO_5006665232" description="beta-galactosidase" evidence="10">
    <location>
        <begin position="20"/>
        <end position="917"/>
    </location>
</feature>
<dbReference type="AlphaFoldDB" id="A0A0T5VKP3"/>
<evidence type="ECO:0000256" key="9">
    <source>
        <dbReference type="ARBA" id="ARBA00032230"/>
    </source>
</evidence>
<evidence type="ECO:0000259" key="13">
    <source>
        <dbReference type="Pfam" id="PF02837"/>
    </source>
</evidence>
<evidence type="ECO:0000256" key="6">
    <source>
        <dbReference type="ARBA" id="ARBA00022801"/>
    </source>
</evidence>
<keyword evidence="10" id="KW-0732">Signal</keyword>
<feature type="domain" description="Glycoside hydrolase family 2 catalytic" evidence="12">
    <location>
        <begin position="289"/>
        <end position="415"/>
    </location>
</feature>
<dbReference type="SUPFAM" id="SSF74650">
    <property type="entry name" value="Galactose mutarotase-like"/>
    <property type="match status" value="1"/>
</dbReference>
<dbReference type="InterPro" id="IPR014718">
    <property type="entry name" value="GH-type_carb-bd"/>
</dbReference>
<dbReference type="InterPro" id="IPR006103">
    <property type="entry name" value="Glyco_hydro_2_cat"/>
</dbReference>
<feature type="domain" description="Glycosyl hydrolases family 2 sugar binding" evidence="13">
    <location>
        <begin position="54"/>
        <end position="182"/>
    </location>
</feature>
<dbReference type="InterPro" id="IPR036156">
    <property type="entry name" value="Beta-gal/glucu_dom_sf"/>
</dbReference>
<dbReference type="Gene3D" id="3.20.20.80">
    <property type="entry name" value="Glycosidases"/>
    <property type="match status" value="1"/>
</dbReference>
<evidence type="ECO:0000313" key="15">
    <source>
        <dbReference type="EMBL" id="KRT14440.1"/>
    </source>
</evidence>
<dbReference type="Pfam" id="PF00703">
    <property type="entry name" value="Glyco_hydro_2"/>
    <property type="match status" value="1"/>
</dbReference>
<dbReference type="InterPro" id="IPR004199">
    <property type="entry name" value="B-gal_small/dom_5"/>
</dbReference>
<dbReference type="Pfam" id="PF02837">
    <property type="entry name" value="Glyco_hydro_2_N"/>
    <property type="match status" value="1"/>
</dbReference>
<evidence type="ECO:0000256" key="7">
    <source>
        <dbReference type="ARBA" id="ARBA00022837"/>
    </source>
</evidence>
<comment type="similarity">
    <text evidence="3">Belongs to the glycosyl hydrolase 2 family.</text>
</comment>
<sequence>MIKRLISLLLPLISFVGFSQETTKTYLSGTDKDHTKQWDFYCTAGRKSGIWTKIPVPSNWELQGFGSYNYGHDKVKASEQGIYRYEFPMGKIIGKKVFLVFEGAMTDTKVSINGKLAGDLHQGGFYRFKYDITTLLKPDQKNLLEVTVDKVSANASINKAERTSDFWIFGGIFRPVYLETVPNKFIERVAVNAKADGTFQLDVYGQNLDADDILEAQVKKLTGENVGKAFAVKANLENGMQTLKATFSNPLLWSSEFPNLYQVVVRIKNKQKIIHQVKQKFGFRTLELRNGDGFYVNGSKMILKGVNRHSFWPESGRTLSREVHLMDVRLMKEMNMNAVRMSHYPPDAEFLDICDSLGLYVINELTGWQAKYDNTIGHRLVKELVIRDVNHPSIIFWANGNEGGFNTDLDNDYALYDPQKRTVIHPWEKFNGTDTKHYPDYNYMVKAATSGQEVFFPTEFMHALYDGGAGAALDDFWNQMLIHPHGAGGFIWALVDENVIRTDKNGIYDGDGNHAPDGIVGPHREKEASFYTIKEIWSPVFVDLPKIDRDFNGKIAVENRFNFTDLDQCTFKWKLLSFPQANTAGTKAIVNTSGATVYKLKPGAKGTLDLALPKSWTQSDALYLTAYGTDKKEIFTWSWPIKTARLIAEKRETTLSNSVVKAEETNQSLLIKQDGMSYYFEKATGYLEKVVKGNTIISLSKGPVLAGVNTELKNFSHKAEGAKYIVESDYQGAGNLHAKWTFETGKLVKLEYQFNQQGDADFMGITFNYPEDKITGIKYLGRGPYRVWKNRLKGQQFGVWHKDYNNSITGETWGYPEFKGYHAEVNWVTVENKEASFTVYIPDQDTYLQMFRPAREAAALSNNNVEPAFPEGNIGFLKGISAIGTKFQSALLLGPQSQKNKTDGKTFKGTLLFDFGK</sequence>
<keyword evidence="16" id="KW-1185">Reference proteome</keyword>
<evidence type="ECO:0000256" key="1">
    <source>
        <dbReference type="ARBA" id="ARBA00001412"/>
    </source>
</evidence>
<protein>
    <recommendedName>
        <fullName evidence="5">beta-galactosidase</fullName>
        <ecNumber evidence="5">3.2.1.23</ecNumber>
    </recommendedName>
    <alternativeName>
        <fullName evidence="9">Lactase</fullName>
    </alternativeName>
</protein>
<dbReference type="PRINTS" id="PR00132">
    <property type="entry name" value="GLHYDRLASE2"/>
</dbReference>
<keyword evidence="7" id="KW-0106">Calcium</keyword>
<evidence type="ECO:0000256" key="3">
    <source>
        <dbReference type="ARBA" id="ARBA00007401"/>
    </source>
</evidence>
<dbReference type="SUPFAM" id="SSF51445">
    <property type="entry name" value="(Trans)glycosidases"/>
    <property type="match status" value="1"/>
</dbReference>
<dbReference type="Pfam" id="PF02929">
    <property type="entry name" value="Bgal_small_N"/>
    <property type="match status" value="1"/>
</dbReference>
<evidence type="ECO:0000256" key="10">
    <source>
        <dbReference type="SAM" id="SignalP"/>
    </source>
</evidence>
<keyword evidence="6" id="KW-0378">Hydrolase</keyword>
<keyword evidence="8" id="KW-0326">Glycosidase</keyword>